<dbReference type="EMBL" id="LBTR01000029">
    <property type="protein sequence ID" value="KKQ44248.1"/>
    <property type="molecule type" value="Genomic_DNA"/>
</dbReference>
<name>A0A0G0HM64_9BACT</name>
<dbReference type="InterPro" id="IPR050256">
    <property type="entry name" value="Glycosyltransferase_2"/>
</dbReference>
<evidence type="ECO:0000313" key="3">
    <source>
        <dbReference type="Proteomes" id="UP000034603"/>
    </source>
</evidence>
<reference evidence="2 3" key="1">
    <citation type="journal article" date="2015" name="Nature">
        <title>rRNA introns, odd ribosomes, and small enigmatic genomes across a large radiation of phyla.</title>
        <authorList>
            <person name="Brown C.T."/>
            <person name="Hug L.A."/>
            <person name="Thomas B.C."/>
            <person name="Sharon I."/>
            <person name="Castelle C.J."/>
            <person name="Singh A."/>
            <person name="Wilkins M.J."/>
            <person name="Williams K.H."/>
            <person name="Banfield J.F."/>
        </authorList>
    </citation>
    <scope>NUCLEOTIDE SEQUENCE [LARGE SCALE GENOMIC DNA]</scope>
</reference>
<gene>
    <name evidence="2" type="ORF">US62_C0029G0004</name>
</gene>
<protein>
    <recommendedName>
        <fullName evidence="1">Glycosyltransferase 2-like domain-containing protein</fullName>
    </recommendedName>
</protein>
<dbReference type="PANTHER" id="PTHR48090">
    <property type="entry name" value="UNDECAPRENYL-PHOSPHATE 4-DEOXY-4-FORMAMIDO-L-ARABINOSE TRANSFERASE-RELATED"/>
    <property type="match status" value="1"/>
</dbReference>
<dbReference type="SUPFAM" id="SSF53448">
    <property type="entry name" value="Nucleotide-diphospho-sugar transferases"/>
    <property type="match status" value="1"/>
</dbReference>
<dbReference type="Pfam" id="PF00535">
    <property type="entry name" value="Glycos_transf_2"/>
    <property type="match status" value="1"/>
</dbReference>
<sequence>MQKITLSIIVPVFNEEGTVGEVLFKLSHLKLLNGVGSEIFVVNDGSTDGSKDIILNSQKDFKINNFKLLTHPKNLGKGSAVISGIEKSTGDIITIQDADLEYDPNDLNKLLRPILEGRSEVVFGTRLKQYPLKISGKKKTPLITHYLGNKFLTLLTNILYGSSVTDMETCYKMMKRNVLQGINLKSKRFEFEAEITAKILKKGYKIFEVPIKVNPRGYEEGKKITWRDGFIAIWTLVKYRFVG</sequence>
<feature type="domain" description="Glycosyltransferase 2-like" evidence="1">
    <location>
        <begin position="7"/>
        <end position="180"/>
    </location>
</feature>
<dbReference type="Gene3D" id="3.90.550.10">
    <property type="entry name" value="Spore Coat Polysaccharide Biosynthesis Protein SpsA, Chain A"/>
    <property type="match status" value="1"/>
</dbReference>
<evidence type="ECO:0000313" key="2">
    <source>
        <dbReference type="EMBL" id="KKQ44248.1"/>
    </source>
</evidence>
<dbReference type="AlphaFoldDB" id="A0A0G0HM64"/>
<dbReference type="Proteomes" id="UP000034603">
    <property type="component" value="Unassembled WGS sequence"/>
</dbReference>
<proteinExistence type="predicted"/>
<accession>A0A0G0HM64</accession>
<dbReference type="CDD" id="cd04179">
    <property type="entry name" value="DPM_DPG-synthase_like"/>
    <property type="match status" value="1"/>
</dbReference>
<evidence type="ECO:0000259" key="1">
    <source>
        <dbReference type="Pfam" id="PF00535"/>
    </source>
</evidence>
<comment type="caution">
    <text evidence="2">The sequence shown here is derived from an EMBL/GenBank/DDBJ whole genome shotgun (WGS) entry which is preliminary data.</text>
</comment>
<dbReference type="InterPro" id="IPR029044">
    <property type="entry name" value="Nucleotide-diphossugar_trans"/>
</dbReference>
<dbReference type="PANTHER" id="PTHR48090:SF7">
    <property type="entry name" value="RFBJ PROTEIN"/>
    <property type="match status" value="1"/>
</dbReference>
<dbReference type="InterPro" id="IPR001173">
    <property type="entry name" value="Glyco_trans_2-like"/>
</dbReference>
<organism evidence="2 3">
    <name type="scientific">Candidatus Woesebacteria bacterium GW2011_GWA1_37_8</name>
    <dbReference type="NCBI Taxonomy" id="1618546"/>
    <lineage>
        <taxon>Bacteria</taxon>
        <taxon>Candidatus Woeseibacteriota</taxon>
    </lineage>
</organism>